<dbReference type="Proteomes" id="UP001369086">
    <property type="component" value="Unassembled WGS sequence"/>
</dbReference>
<dbReference type="InterPro" id="IPR053710">
    <property type="entry name" value="Arylamine_NAT_domain_sf"/>
</dbReference>
<evidence type="ECO:0000256" key="1">
    <source>
        <dbReference type="ARBA" id="ARBA00006547"/>
    </source>
</evidence>
<sequence>RMMDVGQYLCRIGCTSPMAVTLETLQQVHRCHLLTVPFESLSIHCGENIRLELPHIFEKIVVQRRGGFCYENNSLFGWLLSQLGFEVKLLSAQVRNAYTGVYGPPQDHLILLVNQEGQRWLCDVGFGAGFRTPLSLETNLPQSQENGVFRIHWRGETLILETIEREKQLPQGGGKEQAIKGEESKGVREIMTDKGQKGWKALYKFTLEACCLEDFKEMFIYHQTSPSSLFYCKSLCSLHLPSGRITYIGHRLITTHLLGEGTQTQTVVELSNTEISAILKEKFGIELLYPLVPKDVDIVPPSIIY</sequence>
<dbReference type="Pfam" id="PF00797">
    <property type="entry name" value="Acetyltransf_2"/>
    <property type="match status" value="1"/>
</dbReference>
<name>A0ABR1A1Q6_HUSHU</name>
<keyword evidence="6" id="KW-1185">Reference proteome</keyword>
<evidence type="ECO:0000256" key="3">
    <source>
        <dbReference type="ARBA" id="ARBA00023315"/>
    </source>
</evidence>
<comment type="similarity">
    <text evidence="1 4">Belongs to the arylamine N-acetyltransferase family.</text>
</comment>
<proteinExistence type="inferred from homology"/>
<dbReference type="EC" id="2.3.1.5" evidence="2"/>
<gene>
    <name evidence="5" type="ORF">HHUSO_G5740</name>
</gene>
<protein>
    <recommendedName>
        <fullName evidence="2">arylamine N-acetyltransferase</fullName>
        <ecNumber evidence="2">2.3.1.5</ecNumber>
    </recommendedName>
</protein>
<keyword evidence="3 4" id="KW-0012">Acyltransferase</keyword>
<accession>A0ABR1A1Q6</accession>
<dbReference type="PANTHER" id="PTHR11786:SF3">
    <property type="entry name" value="ARYLAMINE N-ACETYLTRANSFERASE"/>
    <property type="match status" value="1"/>
</dbReference>
<evidence type="ECO:0000256" key="4">
    <source>
        <dbReference type="RuleBase" id="RU003452"/>
    </source>
</evidence>
<dbReference type="Gene3D" id="3.30.2140.20">
    <property type="match status" value="1"/>
</dbReference>
<comment type="caution">
    <text evidence="5">The sequence shown here is derived from an EMBL/GenBank/DDBJ whole genome shotgun (WGS) entry which is preliminary data.</text>
</comment>
<evidence type="ECO:0000256" key="2">
    <source>
        <dbReference type="ARBA" id="ARBA00012701"/>
    </source>
</evidence>
<dbReference type="InterPro" id="IPR001447">
    <property type="entry name" value="Arylamine_N-AcTrfase"/>
</dbReference>
<keyword evidence="4" id="KW-0808">Transferase</keyword>
<dbReference type="PRINTS" id="PR01543">
    <property type="entry name" value="ANATRNSFRASE"/>
</dbReference>
<dbReference type="PANTHER" id="PTHR11786">
    <property type="entry name" value="N-HYDROXYARYLAMINE O-ACETYLTRANSFERASE"/>
    <property type="match status" value="1"/>
</dbReference>
<reference evidence="5 6" key="1">
    <citation type="submission" date="2021-05" db="EMBL/GenBank/DDBJ databases">
        <authorList>
            <person name="Zahm M."/>
            <person name="Klopp C."/>
            <person name="Cabau C."/>
            <person name="Kuhl H."/>
            <person name="Suciu R."/>
            <person name="Ciorpac M."/>
            <person name="Holostenco D."/>
            <person name="Gessner J."/>
            <person name="Wuertz S."/>
            <person name="Hohne C."/>
            <person name="Stock M."/>
            <person name="Gislard M."/>
            <person name="Lluch J."/>
            <person name="Milhes M."/>
            <person name="Lampietro C."/>
            <person name="Lopez Roques C."/>
            <person name="Donnadieu C."/>
            <person name="Du K."/>
            <person name="Schartl M."/>
            <person name="Guiguen Y."/>
        </authorList>
    </citation>
    <scope>NUCLEOTIDE SEQUENCE [LARGE SCALE GENOMIC DNA]</scope>
    <source>
        <strain evidence="5">Hh-F2</strain>
        <tissue evidence="5">Blood</tissue>
    </source>
</reference>
<evidence type="ECO:0000313" key="5">
    <source>
        <dbReference type="EMBL" id="KAK6491018.1"/>
    </source>
</evidence>
<evidence type="ECO:0000313" key="6">
    <source>
        <dbReference type="Proteomes" id="UP001369086"/>
    </source>
</evidence>
<dbReference type="InterPro" id="IPR038765">
    <property type="entry name" value="Papain-like_cys_pep_sf"/>
</dbReference>
<organism evidence="5 6">
    <name type="scientific">Huso huso</name>
    <name type="common">Beluga</name>
    <name type="synonym">Acipenser huso</name>
    <dbReference type="NCBI Taxonomy" id="61971"/>
    <lineage>
        <taxon>Eukaryota</taxon>
        <taxon>Metazoa</taxon>
        <taxon>Chordata</taxon>
        <taxon>Craniata</taxon>
        <taxon>Vertebrata</taxon>
        <taxon>Euteleostomi</taxon>
        <taxon>Actinopterygii</taxon>
        <taxon>Chondrostei</taxon>
        <taxon>Acipenseriformes</taxon>
        <taxon>Acipenseridae</taxon>
        <taxon>Huso</taxon>
    </lineage>
</organism>
<feature type="non-terminal residue" evidence="5">
    <location>
        <position position="1"/>
    </location>
</feature>
<dbReference type="EMBL" id="JAHFZB010000004">
    <property type="protein sequence ID" value="KAK6491018.1"/>
    <property type="molecule type" value="Genomic_DNA"/>
</dbReference>
<dbReference type="SUPFAM" id="SSF54001">
    <property type="entry name" value="Cysteine proteinases"/>
    <property type="match status" value="1"/>
</dbReference>